<sequence length="25" mass="2848">MKGSTHLSICFDSRVLICNELPDRL</sequence>
<name>A0A2P2QEH5_RHIMU</name>
<proteinExistence type="predicted"/>
<reference evidence="1" key="1">
    <citation type="submission" date="2018-02" db="EMBL/GenBank/DDBJ databases">
        <title>Rhizophora mucronata_Transcriptome.</title>
        <authorList>
            <person name="Meera S.P."/>
            <person name="Sreeshan A."/>
            <person name="Augustine A."/>
        </authorList>
    </citation>
    <scope>NUCLEOTIDE SEQUENCE</scope>
    <source>
        <tissue evidence="1">Leaf</tissue>
    </source>
</reference>
<dbReference type="AlphaFoldDB" id="A0A2P2QEH5"/>
<dbReference type="EMBL" id="GGEC01084919">
    <property type="protein sequence ID" value="MBX65403.1"/>
    <property type="molecule type" value="Transcribed_RNA"/>
</dbReference>
<organism evidence="1">
    <name type="scientific">Rhizophora mucronata</name>
    <name type="common">Asiatic mangrove</name>
    <dbReference type="NCBI Taxonomy" id="61149"/>
    <lineage>
        <taxon>Eukaryota</taxon>
        <taxon>Viridiplantae</taxon>
        <taxon>Streptophyta</taxon>
        <taxon>Embryophyta</taxon>
        <taxon>Tracheophyta</taxon>
        <taxon>Spermatophyta</taxon>
        <taxon>Magnoliopsida</taxon>
        <taxon>eudicotyledons</taxon>
        <taxon>Gunneridae</taxon>
        <taxon>Pentapetalae</taxon>
        <taxon>rosids</taxon>
        <taxon>fabids</taxon>
        <taxon>Malpighiales</taxon>
        <taxon>Rhizophoraceae</taxon>
        <taxon>Rhizophora</taxon>
    </lineage>
</organism>
<evidence type="ECO:0000313" key="1">
    <source>
        <dbReference type="EMBL" id="MBX65403.1"/>
    </source>
</evidence>
<protein>
    <submittedName>
        <fullName evidence="1">Uncharacterized protein</fullName>
    </submittedName>
</protein>
<accession>A0A2P2QEH5</accession>